<dbReference type="GO" id="GO:0019303">
    <property type="term" value="P:D-ribose catabolic process"/>
    <property type="evidence" value="ECO:0007669"/>
    <property type="project" value="UniProtKB-UniRule"/>
</dbReference>
<comment type="pathway">
    <text evidence="9">Carbohydrate metabolism; D-ribose degradation; D-ribose 5-phosphate from beta-D-ribopyranose: step 2/2.</text>
</comment>
<proteinExistence type="inferred from homology"/>
<feature type="binding site" evidence="9">
    <location>
        <position position="248"/>
    </location>
    <ligand>
        <name>K(+)</name>
        <dbReference type="ChEBI" id="CHEBI:29103"/>
    </ligand>
</feature>
<organism evidence="11 12">
    <name type="scientific">Streptomyces sulfonofaciens</name>
    <dbReference type="NCBI Taxonomy" id="68272"/>
    <lineage>
        <taxon>Bacteria</taxon>
        <taxon>Bacillati</taxon>
        <taxon>Actinomycetota</taxon>
        <taxon>Actinomycetes</taxon>
        <taxon>Kitasatosporales</taxon>
        <taxon>Streptomycetaceae</taxon>
        <taxon>Streptomyces</taxon>
    </lineage>
</organism>
<evidence type="ECO:0000313" key="11">
    <source>
        <dbReference type="EMBL" id="GHH85708.1"/>
    </source>
</evidence>
<evidence type="ECO:0000256" key="1">
    <source>
        <dbReference type="ARBA" id="ARBA00022679"/>
    </source>
</evidence>
<comment type="catalytic activity">
    <reaction evidence="9">
        <text>D-ribose + ATP = D-ribose 5-phosphate + ADP + H(+)</text>
        <dbReference type="Rhea" id="RHEA:13697"/>
        <dbReference type="ChEBI" id="CHEBI:15378"/>
        <dbReference type="ChEBI" id="CHEBI:30616"/>
        <dbReference type="ChEBI" id="CHEBI:47013"/>
        <dbReference type="ChEBI" id="CHEBI:78346"/>
        <dbReference type="ChEBI" id="CHEBI:456216"/>
        <dbReference type="EC" id="2.7.1.15"/>
    </reaction>
</comment>
<dbReference type="PANTHER" id="PTHR10584">
    <property type="entry name" value="SUGAR KINASE"/>
    <property type="match status" value="1"/>
</dbReference>
<sequence length="304" mass="29678">MVRNGGVLVVGSVNRDVTVRTERFPAPGETVLGDRLLTGLGGKGANQAVAAAGAGARTRLLATVGDDDHGGELVRALTAAGVGTGPLRRAPGLATGTALITVDSRGENQIVVVPGANAATGADRVREEAAAVGAADVVVVQGEIPVEAVTEVVRLGPRLTVLNLAPYVAVPRPVLERVDVLVVNATEAGQLLGTAAPSGVPAALGAVRRLAGIARSAVITLGAQGAVVAGARTAPAHLPVLEAVEVVDATGAGDAFVGVLAAELAAGSDLAHAVARGVAAASRTVQVAGAAQAAVAALSRNGSA</sequence>
<dbReference type="Pfam" id="PF00294">
    <property type="entry name" value="PfkB"/>
    <property type="match status" value="1"/>
</dbReference>
<feature type="binding site" evidence="9">
    <location>
        <position position="250"/>
    </location>
    <ligand>
        <name>K(+)</name>
        <dbReference type="ChEBI" id="CHEBI:29103"/>
    </ligand>
</feature>
<dbReference type="GO" id="GO:0005524">
    <property type="term" value="F:ATP binding"/>
    <property type="evidence" value="ECO:0007669"/>
    <property type="project" value="UniProtKB-UniRule"/>
</dbReference>
<feature type="domain" description="Carbohydrate kinase PfkB" evidence="10">
    <location>
        <begin position="7"/>
        <end position="292"/>
    </location>
</feature>
<feature type="binding site" evidence="9">
    <location>
        <begin position="14"/>
        <end position="16"/>
    </location>
    <ligand>
        <name>substrate</name>
    </ligand>
</feature>
<evidence type="ECO:0000256" key="2">
    <source>
        <dbReference type="ARBA" id="ARBA00022723"/>
    </source>
</evidence>
<evidence type="ECO:0000256" key="7">
    <source>
        <dbReference type="ARBA" id="ARBA00022958"/>
    </source>
</evidence>
<keyword evidence="8 9" id="KW-0119">Carbohydrate metabolism</keyword>
<gene>
    <name evidence="9 11" type="primary">rbsK</name>
    <name evidence="11" type="ORF">GCM10018793_54780</name>
</gene>
<dbReference type="EC" id="2.7.1.15" evidence="9"/>
<protein>
    <recommendedName>
        <fullName evidence="9">Ribokinase</fullName>
        <shortName evidence="9">RK</shortName>
        <ecNumber evidence="9">2.7.1.15</ecNumber>
    </recommendedName>
</protein>
<dbReference type="HAMAP" id="MF_01987">
    <property type="entry name" value="Ribokinase"/>
    <property type="match status" value="1"/>
</dbReference>
<feature type="binding site" evidence="9">
    <location>
        <position position="143"/>
    </location>
    <ligand>
        <name>substrate</name>
    </ligand>
</feature>
<dbReference type="Gene3D" id="3.40.1190.20">
    <property type="match status" value="1"/>
</dbReference>
<comment type="function">
    <text evidence="9">Catalyzes the phosphorylation of ribose at O-5 in a reaction requiring ATP and magnesium. The resulting D-ribose-5-phosphate can then be used either for sythesis of nucleotides, histidine, and tryptophan, or as a component of the pentose phosphate pathway.</text>
</comment>
<comment type="cofactor">
    <cofactor evidence="9">
        <name>Mg(2+)</name>
        <dbReference type="ChEBI" id="CHEBI:18420"/>
    </cofactor>
    <text evidence="9">Requires a divalent cation, most likely magnesium in vivo, as an electrophilic catalyst to aid phosphoryl group transfer. It is the chelate of the metal and the nucleotide that is the actual substrate.</text>
</comment>
<comment type="subunit">
    <text evidence="9">Homodimer.</text>
</comment>
<evidence type="ECO:0000256" key="5">
    <source>
        <dbReference type="ARBA" id="ARBA00022840"/>
    </source>
</evidence>
<keyword evidence="5 9" id="KW-0067">ATP-binding</keyword>
<keyword evidence="2 9" id="KW-0479">Metal-binding</keyword>
<feature type="binding site" evidence="9">
    <location>
        <begin position="220"/>
        <end position="225"/>
    </location>
    <ligand>
        <name>ATP</name>
        <dbReference type="ChEBI" id="CHEBI:30616"/>
    </ligand>
</feature>
<dbReference type="InterPro" id="IPR002139">
    <property type="entry name" value="Ribo/fructo_kinase"/>
</dbReference>
<feature type="binding site" evidence="9">
    <location>
        <position position="287"/>
    </location>
    <ligand>
        <name>K(+)</name>
        <dbReference type="ChEBI" id="CHEBI:29103"/>
    </ligand>
</feature>
<keyword evidence="3 9" id="KW-0547">Nucleotide-binding</keyword>
<keyword evidence="1 9" id="KW-0808">Transferase</keyword>
<dbReference type="InterPro" id="IPR011877">
    <property type="entry name" value="Ribokinase"/>
</dbReference>
<dbReference type="Proteomes" id="UP000603708">
    <property type="component" value="Unassembled WGS sequence"/>
</dbReference>
<dbReference type="InterPro" id="IPR029056">
    <property type="entry name" value="Ribokinase-like"/>
</dbReference>
<feature type="binding site" evidence="9">
    <location>
        <position position="289"/>
    </location>
    <ligand>
        <name>K(+)</name>
        <dbReference type="ChEBI" id="CHEBI:29103"/>
    </ligand>
</feature>
<comment type="caution">
    <text evidence="11">The sequence shown here is derived from an EMBL/GenBank/DDBJ whole genome shotgun (WGS) entry which is preliminary data.</text>
</comment>
<dbReference type="GO" id="GO:0004747">
    <property type="term" value="F:ribokinase activity"/>
    <property type="evidence" value="ECO:0007669"/>
    <property type="project" value="UniProtKB-UniRule"/>
</dbReference>
<dbReference type="CDD" id="cd01174">
    <property type="entry name" value="ribokinase"/>
    <property type="match status" value="1"/>
</dbReference>
<dbReference type="GO" id="GO:0005737">
    <property type="term" value="C:cytoplasm"/>
    <property type="evidence" value="ECO:0007669"/>
    <property type="project" value="UniProtKB-SubCell"/>
</dbReference>
<dbReference type="InterPro" id="IPR011611">
    <property type="entry name" value="PfkB_dom"/>
</dbReference>
<reference evidence="11" key="2">
    <citation type="submission" date="2020-09" db="EMBL/GenBank/DDBJ databases">
        <authorList>
            <person name="Sun Q."/>
            <person name="Ohkuma M."/>
        </authorList>
    </citation>
    <scope>NUCLEOTIDE SEQUENCE</scope>
    <source>
        <strain evidence="11">JCM 5069</strain>
    </source>
</reference>
<comment type="similarity">
    <text evidence="9">Belongs to the carbohydrate kinase PfkB family. Ribokinase subfamily.</text>
</comment>
<evidence type="ECO:0000256" key="9">
    <source>
        <dbReference type="HAMAP-Rule" id="MF_01987"/>
    </source>
</evidence>
<dbReference type="AlphaFoldDB" id="A0A919L6G9"/>
<evidence type="ECO:0000313" key="12">
    <source>
        <dbReference type="Proteomes" id="UP000603708"/>
    </source>
</evidence>
<feature type="binding site" evidence="9">
    <location>
        <position position="184"/>
    </location>
    <ligand>
        <name>ATP</name>
        <dbReference type="ChEBI" id="CHEBI:30616"/>
    </ligand>
</feature>
<dbReference type="PANTHER" id="PTHR10584:SF166">
    <property type="entry name" value="RIBOKINASE"/>
    <property type="match status" value="1"/>
</dbReference>
<evidence type="ECO:0000259" key="10">
    <source>
        <dbReference type="Pfam" id="PF00294"/>
    </source>
</evidence>
<dbReference type="GO" id="GO:0046872">
    <property type="term" value="F:metal ion binding"/>
    <property type="evidence" value="ECO:0007669"/>
    <property type="project" value="UniProtKB-KW"/>
</dbReference>
<keyword evidence="12" id="KW-1185">Reference proteome</keyword>
<dbReference type="EMBL" id="BNCD01000019">
    <property type="protein sequence ID" value="GHH85708.1"/>
    <property type="molecule type" value="Genomic_DNA"/>
</dbReference>
<dbReference type="RefSeq" id="WP_189936537.1">
    <property type="nucleotide sequence ID" value="NZ_BNCD01000019.1"/>
</dbReference>
<keyword evidence="6 9" id="KW-0460">Magnesium</keyword>
<dbReference type="SUPFAM" id="SSF53613">
    <property type="entry name" value="Ribokinase-like"/>
    <property type="match status" value="1"/>
</dbReference>
<evidence type="ECO:0000256" key="8">
    <source>
        <dbReference type="ARBA" id="ARBA00023277"/>
    </source>
</evidence>
<keyword evidence="7 9" id="KW-0630">Potassium</keyword>
<name>A0A919L6G9_9ACTN</name>
<keyword evidence="9" id="KW-0963">Cytoplasm</keyword>
<feature type="binding site" evidence="9">
    <location>
        <begin position="253"/>
        <end position="254"/>
    </location>
    <ligand>
        <name>ATP</name>
        <dbReference type="ChEBI" id="CHEBI:30616"/>
    </ligand>
</feature>
<comment type="subcellular location">
    <subcellularLocation>
        <location evidence="9">Cytoplasm</location>
    </subcellularLocation>
</comment>
<feature type="active site" description="Proton acceptor" evidence="9">
    <location>
        <position position="254"/>
    </location>
</feature>
<dbReference type="PRINTS" id="PR00990">
    <property type="entry name" value="RIBOKINASE"/>
</dbReference>
<evidence type="ECO:0000256" key="6">
    <source>
        <dbReference type="ARBA" id="ARBA00022842"/>
    </source>
</evidence>
<feature type="binding site" evidence="9">
    <location>
        <begin position="42"/>
        <end position="46"/>
    </location>
    <ligand>
        <name>substrate</name>
    </ligand>
</feature>
<feature type="binding site" evidence="9">
    <location>
        <position position="284"/>
    </location>
    <ligand>
        <name>K(+)</name>
        <dbReference type="ChEBI" id="CHEBI:29103"/>
    </ligand>
</feature>
<accession>A0A919L6G9</accession>
<reference evidence="11" key="1">
    <citation type="journal article" date="2014" name="Int. J. Syst. Evol. Microbiol.">
        <title>Complete genome sequence of Corynebacterium casei LMG S-19264T (=DSM 44701T), isolated from a smear-ripened cheese.</title>
        <authorList>
            <consortium name="US DOE Joint Genome Institute (JGI-PGF)"/>
            <person name="Walter F."/>
            <person name="Albersmeier A."/>
            <person name="Kalinowski J."/>
            <person name="Ruckert C."/>
        </authorList>
    </citation>
    <scope>NUCLEOTIDE SEQUENCE</scope>
    <source>
        <strain evidence="11">JCM 5069</strain>
    </source>
</reference>
<evidence type="ECO:0000256" key="4">
    <source>
        <dbReference type="ARBA" id="ARBA00022777"/>
    </source>
</evidence>
<keyword evidence="4 9" id="KW-0418">Kinase</keyword>
<comment type="caution">
    <text evidence="9">Lacks conserved residue(s) required for the propagation of feature annotation.</text>
</comment>
<comment type="activity regulation">
    <text evidence="9">Activated by a monovalent cation that binds near, but not in, the active site. The most likely occupant of the site in vivo is potassium. Ion binding induces a conformational change that may alter substrate affinity.</text>
</comment>
<evidence type="ECO:0000256" key="3">
    <source>
        <dbReference type="ARBA" id="ARBA00022741"/>
    </source>
</evidence>
<feature type="binding site" evidence="9">
    <location>
        <position position="254"/>
    </location>
    <ligand>
        <name>substrate</name>
    </ligand>
</feature>